<dbReference type="InterPro" id="IPR036412">
    <property type="entry name" value="HAD-like_sf"/>
</dbReference>
<evidence type="ECO:0000313" key="12">
    <source>
        <dbReference type="Proteomes" id="UP000549394"/>
    </source>
</evidence>
<keyword evidence="4" id="KW-0479">Metal-binding</keyword>
<accession>A0A7I8WA97</accession>
<keyword evidence="10" id="KW-0732">Signal</keyword>
<dbReference type="Proteomes" id="UP000549394">
    <property type="component" value="Unassembled WGS sequence"/>
</dbReference>
<gene>
    <name evidence="11" type="ORF">DGYR_LOCUS12502</name>
</gene>
<organism evidence="11 12">
    <name type="scientific">Dimorphilus gyrociliatus</name>
    <dbReference type="NCBI Taxonomy" id="2664684"/>
    <lineage>
        <taxon>Eukaryota</taxon>
        <taxon>Metazoa</taxon>
        <taxon>Spiralia</taxon>
        <taxon>Lophotrochozoa</taxon>
        <taxon>Annelida</taxon>
        <taxon>Polychaeta</taxon>
        <taxon>Polychaeta incertae sedis</taxon>
        <taxon>Dinophilidae</taxon>
        <taxon>Dimorphilus</taxon>
    </lineage>
</organism>
<comment type="catalytic activity">
    <reaction evidence="1 9">
        <text>a ribonucleoside 5'-phosphate + H2O = a ribonucleoside + phosphate</text>
        <dbReference type="Rhea" id="RHEA:12484"/>
        <dbReference type="ChEBI" id="CHEBI:15377"/>
        <dbReference type="ChEBI" id="CHEBI:18254"/>
        <dbReference type="ChEBI" id="CHEBI:43474"/>
        <dbReference type="ChEBI" id="CHEBI:58043"/>
        <dbReference type="EC" id="3.1.3.5"/>
    </reaction>
</comment>
<evidence type="ECO:0000256" key="9">
    <source>
        <dbReference type="RuleBase" id="RU361276"/>
    </source>
</evidence>
<dbReference type="GO" id="GO:0005737">
    <property type="term" value="C:cytoplasm"/>
    <property type="evidence" value="ECO:0007669"/>
    <property type="project" value="UniProtKB-SubCell"/>
</dbReference>
<keyword evidence="8 9" id="KW-0546">Nucleotide metabolism</keyword>
<dbReference type="AlphaFoldDB" id="A0A7I8WA97"/>
<keyword evidence="9" id="KW-0963">Cytoplasm</keyword>
<evidence type="ECO:0000313" key="11">
    <source>
        <dbReference type="EMBL" id="CAD5125055.1"/>
    </source>
</evidence>
<dbReference type="FunFam" id="1.10.150.340:FF:000001">
    <property type="entry name" value="Cytosolic 5-nucleotidase 3-like"/>
    <property type="match status" value="1"/>
</dbReference>
<dbReference type="Gene3D" id="3.40.50.1000">
    <property type="entry name" value="HAD superfamily/HAD-like"/>
    <property type="match status" value="1"/>
</dbReference>
<evidence type="ECO:0000256" key="8">
    <source>
        <dbReference type="ARBA" id="ARBA00023080"/>
    </source>
</evidence>
<comment type="similarity">
    <text evidence="2 9">Belongs to the pyrimidine 5'-nucleotidase family.</text>
</comment>
<dbReference type="GO" id="GO:0008253">
    <property type="term" value="F:5'-nucleotidase activity"/>
    <property type="evidence" value="ECO:0007669"/>
    <property type="project" value="UniProtKB-EC"/>
</dbReference>
<keyword evidence="7" id="KW-0460">Magnesium</keyword>
<dbReference type="EMBL" id="CAJFCJ010000024">
    <property type="protein sequence ID" value="CAD5125055.1"/>
    <property type="molecule type" value="Genomic_DNA"/>
</dbReference>
<evidence type="ECO:0000256" key="1">
    <source>
        <dbReference type="ARBA" id="ARBA00000815"/>
    </source>
</evidence>
<dbReference type="InterPro" id="IPR023214">
    <property type="entry name" value="HAD_sf"/>
</dbReference>
<reference evidence="11 12" key="1">
    <citation type="submission" date="2020-08" db="EMBL/GenBank/DDBJ databases">
        <authorList>
            <person name="Hejnol A."/>
        </authorList>
    </citation>
    <scope>NUCLEOTIDE SEQUENCE [LARGE SCALE GENOMIC DNA]</scope>
</reference>
<evidence type="ECO:0000256" key="7">
    <source>
        <dbReference type="ARBA" id="ARBA00022842"/>
    </source>
</evidence>
<evidence type="ECO:0000256" key="6">
    <source>
        <dbReference type="ARBA" id="ARBA00022801"/>
    </source>
</evidence>
<evidence type="ECO:0000256" key="10">
    <source>
        <dbReference type="SAM" id="SignalP"/>
    </source>
</evidence>
<evidence type="ECO:0000256" key="2">
    <source>
        <dbReference type="ARBA" id="ARBA00008389"/>
    </source>
</evidence>
<dbReference type="PANTHER" id="PTHR13045">
    <property type="entry name" value="5'-NUCLEOTIDASE"/>
    <property type="match status" value="1"/>
</dbReference>
<keyword evidence="5 9" id="KW-0547">Nucleotide-binding</keyword>
<evidence type="ECO:0000256" key="3">
    <source>
        <dbReference type="ARBA" id="ARBA00012643"/>
    </source>
</evidence>
<protein>
    <recommendedName>
        <fullName evidence="3 9">5'-nucleotidase</fullName>
        <ecNumber evidence="3 9">3.1.3.5</ecNumber>
    </recommendedName>
</protein>
<comment type="subcellular location">
    <subcellularLocation>
        <location evidence="9">Cytoplasm</location>
    </subcellularLocation>
</comment>
<dbReference type="Pfam" id="PF05822">
    <property type="entry name" value="UMPH-1"/>
    <property type="match status" value="1"/>
</dbReference>
<proteinExistence type="inferred from homology"/>
<dbReference type="GO" id="GO:0000287">
    <property type="term" value="F:magnesium ion binding"/>
    <property type="evidence" value="ECO:0007669"/>
    <property type="project" value="InterPro"/>
</dbReference>
<comment type="caution">
    <text evidence="11">The sequence shown here is derived from an EMBL/GenBank/DDBJ whole genome shotgun (WGS) entry which is preliminary data.</text>
</comment>
<keyword evidence="6 9" id="KW-0378">Hydrolase</keyword>
<dbReference type="OrthoDB" id="10014216at2759"/>
<dbReference type="SUPFAM" id="SSF56784">
    <property type="entry name" value="HAD-like"/>
    <property type="match status" value="1"/>
</dbReference>
<sequence length="449" mass="50698">MFFLQMKLFLIVLASVIGIIAAEDCFCGLFVEHDGVIPETVGPIQVLDNVTTTTCNDEGEIDCEFHCLQVARYYESSPMWAIDAMYPGENFTVGQFLCNSVRTVEGADYEYVENSVVEFHRQIGQTPGACYPFSYITGSRSHTLCCDEDGVWSQCGSKSDFSFLQKPNVHIKDESYVIDKLQGFGKDGIDKLQVISDFDGTLSKYADESGKIFDSCHAAMDNSNAVPLEYRDMAYKLRDKYYPIEIDNSMTAEEKTPFMIEWWSKAHEGLIKHNITRESVKNAAYNSNITLRDGATQFIRRLSELEVPVLVFSAGIGNVIQEVLTKNEILLKNVKIVSNMMKWDKNDILVDFEEPLIHVLNKSEKALKTTSYFSTLEHRPNIILMGDHLGDLQMADGALTGDYMPLTIGFLNDEVDKRLETFKKSFDIVLTKDNTFDCVSSALEYFTSI</sequence>
<dbReference type="SFLD" id="SFLDG01128">
    <property type="entry name" value="C1.4:_5'-Nucleotidase_Like"/>
    <property type="match status" value="1"/>
</dbReference>
<dbReference type="PANTHER" id="PTHR13045:SF0">
    <property type="entry name" value="7-METHYLGUANOSINE PHOSPHATE-SPECIFIC 5'-NUCLEOTIDASE"/>
    <property type="match status" value="1"/>
</dbReference>
<dbReference type="Gene3D" id="1.10.150.340">
    <property type="entry name" value="Pyrimidine 5'-nucleotidase (UMPH-1), N-terminal domain"/>
    <property type="match status" value="1"/>
</dbReference>
<dbReference type="EC" id="3.1.3.5" evidence="3 9"/>
<feature type="chain" id="PRO_5029754068" description="5'-nucleotidase" evidence="10">
    <location>
        <begin position="23"/>
        <end position="449"/>
    </location>
</feature>
<dbReference type="GO" id="GO:0000166">
    <property type="term" value="F:nucleotide binding"/>
    <property type="evidence" value="ECO:0007669"/>
    <property type="project" value="UniProtKB-KW"/>
</dbReference>
<dbReference type="SFLD" id="SFLDS00003">
    <property type="entry name" value="Haloacid_Dehalogenase"/>
    <property type="match status" value="1"/>
</dbReference>
<keyword evidence="12" id="KW-1185">Reference proteome</keyword>
<dbReference type="NCBIfam" id="TIGR01544">
    <property type="entry name" value="HAD-SF-IE"/>
    <property type="match status" value="1"/>
</dbReference>
<name>A0A7I8WA97_9ANNE</name>
<evidence type="ECO:0000256" key="5">
    <source>
        <dbReference type="ARBA" id="ARBA00022741"/>
    </source>
</evidence>
<dbReference type="InterPro" id="IPR006434">
    <property type="entry name" value="Pyrimidine_nucleotidase_eu"/>
</dbReference>
<dbReference type="GO" id="GO:0009117">
    <property type="term" value="P:nucleotide metabolic process"/>
    <property type="evidence" value="ECO:0007669"/>
    <property type="project" value="UniProtKB-KW"/>
</dbReference>
<evidence type="ECO:0000256" key="4">
    <source>
        <dbReference type="ARBA" id="ARBA00022723"/>
    </source>
</evidence>
<feature type="signal peptide" evidence="10">
    <location>
        <begin position="1"/>
        <end position="22"/>
    </location>
</feature>